<name>A0A5E4DCV4_MARMO</name>
<dbReference type="Proteomes" id="UP000335636">
    <property type="component" value="Unassembled WGS sequence"/>
</dbReference>
<dbReference type="AlphaFoldDB" id="A0A5E4DCV4"/>
<dbReference type="InterPro" id="IPR038868">
    <property type="entry name" value="RAP80"/>
</dbReference>
<dbReference type="PANTHER" id="PTHR15932:SF2">
    <property type="entry name" value="BRCA1-A COMPLEX SUBUNIT RAP80"/>
    <property type="match status" value="1"/>
</dbReference>
<sequence length="69" mass="7551">LPSPGVEEAGCSREMQSSLTQLGLNESPIKSFVSISEATDCLVDFKKQLTVRPASRTRTKAGRGRRRKS</sequence>
<dbReference type="GO" id="GO:0070531">
    <property type="term" value="C:BRCA1-A complex"/>
    <property type="evidence" value="ECO:0007669"/>
    <property type="project" value="InterPro"/>
</dbReference>
<dbReference type="EMBL" id="CABDUW010013681">
    <property type="protein sequence ID" value="VTJ92094.1"/>
    <property type="molecule type" value="Genomic_DNA"/>
</dbReference>
<evidence type="ECO:0000313" key="2">
    <source>
        <dbReference type="Proteomes" id="UP000335636"/>
    </source>
</evidence>
<dbReference type="GO" id="GO:0045739">
    <property type="term" value="P:positive regulation of DNA repair"/>
    <property type="evidence" value="ECO:0007669"/>
    <property type="project" value="TreeGrafter"/>
</dbReference>
<feature type="non-terminal residue" evidence="1">
    <location>
        <position position="1"/>
    </location>
</feature>
<gene>
    <name evidence="1" type="ORF">MONAX_5E019357</name>
</gene>
<organism evidence="1 2">
    <name type="scientific">Marmota monax</name>
    <name type="common">Woodchuck</name>
    <dbReference type="NCBI Taxonomy" id="9995"/>
    <lineage>
        <taxon>Eukaryota</taxon>
        <taxon>Metazoa</taxon>
        <taxon>Chordata</taxon>
        <taxon>Craniata</taxon>
        <taxon>Vertebrata</taxon>
        <taxon>Euteleostomi</taxon>
        <taxon>Mammalia</taxon>
        <taxon>Eutheria</taxon>
        <taxon>Euarchontoglires</taxon>
        <taxon>Glires</taxon>
        <taxon>Rodentia</taxon>
        <taxon>Sciuromorpha</taxon>
        <taxon>Sciuridae</taxon>
        <taxon>Xerinae</taxon>
        <taxon>Marmotini</taxon>
        <taxon>Marmota</taxon>
    </lineage>
</organism>
<comment type="caution">
    <text evidence="1">The sequence shown here is derived from an EMBL/GenBank/DDBJ whole genome shotgun (WGS) entry which is preliminary data.</text>
</comment>
<protein>
    <submittedName>
        <fullName evidence="1">Uncharacterized protein</fullName>
    </submittedName>
</protein>
<dbReference type="GO" id="GO:0006302">
    <property type="term" value="P:double-strand break repair"/>
    <property type="evidence" value="ECO:0007669"/>
    <property type="project" value="InterPro"/>
</dbReference>
<dbReference type="GO" id="GO:0070530">
    <property type="term" value="F:K63-linked polyubiquitin modification-dependent protein binding"/>
    <property type="evidence" value="ECO:0007669"/>
    <property type="project" value="InterPro"/>
</dbReference>
<proteinExistence type="predicted"/>
<dbReference type="PANTHER" id="PTHR15932">
    <property type="entry name" value="UBIQUITIN INTERACTION MOTIF-CONTAINING PROTEIN 1"/>
    <property type="match status" value="1"/>
</dbReference>
<evidence type="ECO:0000313" key="1">
    <source>
        <dbReference type="EMBL" id="VTJ92094.1"/>
    </source>
</evidence>
<reference evidence="1" key="1">
    <citation type="submission" date="2019-04" db="EMBL/GenBank/DDBJ databases">
        <authorList>
            <person name="Alioto T."/>
            <person name="Alioto T."/>
        </authorList>
    </citation>
    <scope>NUCLEOTIDE SEQUENCE [LARGE SCALE GENOMIC DNA]</scope>
</reference>
<accession>A0A5E4DCV4</accession>
<dbReference type="GO" id="GO:0042393">
    <property type="term" value="F:histone binding"/>
    <property type="evidence" value="ECO:0007669"/>
    <property type="project" value="TreeGrafter"/>
</dbReference>
<keyword evidence="2" id="KW-1185">Reference proteome</keyword>